<feature type="domain" description="Peptidoglycan binding-like" evidence="1">
    <location>
        <begin position="192"/>
        <end position="221"/>
    </location>
</feature>
<evidence type="ECO:0000259" key="1">
    <source>
        <dbReference type="Pfam" id="PF01471"/>
    </source>
</evidence>
<protein>
    <submittedName>
        <fullName evidence="2">Peptidoglycan-binding domain-containing protein</fullName>
    </submittedName>
</protein>
<organism evidence="2 3">
    <name type="scientific">Nannocystis bainbridge</name>
    <dbReference type="NCBI Taxonomy" id="2995303"/>
    <lineage>
        <taxon>Bacteria</taxon>
        <taxon>Pseudomonadati</taxon>
        <taxon>Myxococcota</taxon>
        <taxon>Polyangia</taxon>
        <taxon>Nannocystales</taxon>
        <taxon>Nannocystaceae</taxon>
        <taxon>Nannocystis</taxon>
    </lineage>
</organism>
<dbReference type="InterPro" id="IPR036366">
    <property type="entry name" value="PGBDSf"/>
</dbReference>
<gene>
    <name evidence="2" type="ORF">POL25_30135</name>
</gene>
<sequence length="227" mass="24929">MSGGKGAAGAPLGTGRRVVEPGECLASIAEREGFFWQTLWAHRDNAELAAGRESPYLLLPGDRVALPLKRERQVACETDRRHVFRRRGVPERLRICLEDERGPRAKVDYLLEVAGVELRGTTDEHGYLEHWIPADARRGLLTVDPGREQLFAPEPEIYELELGRLGPSSSLAGARARLVNLELLDAHDRREEAFTNALIAFQRALGLPVSGELDVATAAALVEAHGS</sequence>
<dbReference type="InterPro" id="IPR036365">
    <property type="entry name" value="PGBD-like_sf"/>
</dbReference>
<dbReference type="InterPro" id="IPR002477">
    <property type="entry name" value="Peptidoglycan-bd-like"/>
</dbReference>
<comment type="caution">
    <text evidence="2">The sequence shown here is derived from an EMBL/GenBank/DDBJ whole genome shotgun (WGS) entry which is preliminary data.</text>
</comment>
<evidence type="ECO:0000313" key="2">
    <source>
        <dbReference type="EMBL" id="MDC0721204.1"/>
    </source>
</evidence>
<keyword evidence="3" id="KW-1185">Reference proteome</keyword>
<accession>A0ABT5E5S3</accession>
<evidence type="ECO:0000313" key="3">
    <source>
        <dbReference type="Proteomes" id="UP001221686"/>
    </source>
</evidence>
<dbReference type="RefSeq" id="WP_272089705.1">
    <property type="nucleotide sequence ID" value="NZ_JAQNDL010000003.1"/>
</dbReference>
<dbReference type="SUPFAM" id="SSF47090">
    <property type="entry name" value="PGBD-like"/>
    <property type="match status" value="1"/>
</dbReference>
<dbReference type="Pfam" id="PF01471">
    <property type="entry name" value="PG_binding_1"/>
    <property type="match status" value="1"/>
</dbReference>
<reference evidence="2 3" key="1">
    <citation type="submission" date="2022-11" db="EMBL/GenBank/DDBJ databases">
        <title>Minimal conservation of predation-associated metabolite biosynthetic gene clusters underscores biosynthetic potential of Myxococcota including descriptions for ten novel species: Archangium lansinium sp. nov., Myxococcus landrumus sp. nov., Nannocystis bai.</title>
        <authorList>
            <person name="Ahearne A."/>
            <person name="Stevens C."/>
            <person name="Dowd S."/>
        </authorList>
    </citation>
    <scope>NUCLEOTIDE SEQUENCE [LARGE SCALE GENOMIC DNA]</scope>
    <source>
        <strain evidence="2 3">BB15-2</strain>
    </source>
</reference>
<dbReference type="Gene3D" id="1.10.101.10">
    <property type="entry name" value="PGBD-like superfamily/PGBD"/>
    <property type="match status" value="1"/>
</dbReference>
<name>A0ABT5E5S3_9BACT</name>
<dbReference type="Proteomes" id="UP001221686">
    <property type="component" value="Unassembled WGS sequence"/>
</dbReference>
<proteinExistence type="predicted"/>
<dbReference type="EMBL" id="JAQNDL010000003">
    <property type="protein sequence ID" value="MDC0721204.1"/>
    <property type="molecule type" value="Genomic_DNA"/>
</dbReference>